<dbReference type="SUPFAM" id="SSF55008">
    <property type="entry name" value="HMA, heavy metal-associated domain"/>
    <property type="match status" value="1"/>
</dbReference>
<dbReference type="AlphaFoldDB" id="A0A6D2JDH6"/>
<dbReference type="OrthoDB" id="689350at2759"/>
<dbReference type="GO" id="GO:0046872">
    <property type="term" value="F:metal ion binding"/>
    <property type="evidence" value="ECO:0007669"/>
    <property type="project" value="UniProtKB-KW"/>
</dbReference>
<dbReference type="PROSITE" id="PS01047">
    <property type="entry name" value="HMA_1"/>
    <property type="match status" value="1"/>
</dbReference>
<dbReference type="EMBL" id="CACVBM020000999">
    <property type="protein sequence ID" value="CAA7025551.1"/>
    <property type="molecule type" value="Genomic_DNA"/>
</dbReference>
<feature type="domain" description="HMA" evidence="3">
    <location>
        <begin position="143"/>
        <end position="217"/>
    </location>
</feature>
<gene>
    <name evidence="4" type="ORF">MERR_LOCUS12786</name>
    <name evidence="5" type="ORF">MERR_LOCUS24973</name>
</gene>
<dbReference type="InterPro" id="IPR006121">
    <property type="entry name" value="HMA_dom"/>
</dbReference>
<feature type="region of interest" description="Disordered" evidence="2">
    <location>
        <begin position="112"/>
        <end position="135"/>
    </location>
</feature>
<protein>
    <recommendedName>
        <fullName evidence="3">HMA domain-containing protein</fullName>
    </recommendedName>
</protein>
<dbReference type="InterPro" id="IPR036163">
    <property type="entry name" value="HMA_dom_sf"/>
</dbReference>
<evidence type="ECO:0000313" key="6">
    <source>
        <dbReference type="Proteomes" id="UP000467841"/>
    </source>
</evidence>
<evidence type="ECO:0000313" key="4">
    <source>
        <dbReference type="EMBL" id="CAA7025551.1"/>
    </source>
</evidence>
<dbReference type="Pfam" id="PF00403">
    <property type="entry name" value="HMA"/>
    <property type="match status" value="1"/>
</dbReference>
<sequence length="232" mass="23335">MESTFSATATAMARTGGPSLPLLTISKALNRHFSGSRHLHPLLLARSSPVARRLVGFHASPITSSALRSLGAAVLPVIRHRLQCLSSSSPSFRSISSGGGGGAGFGGYNGGGGGGGGGRSDSGDSKSKLGVGAGDSVSLPSSDIIILDVGGMTCGGCSASVKKILESQPQVASASVNLTTETAIVWPVAEAKSVPDWQKTLGETLANHLTNCGFQSTPRGEVPEDIAGEIAP</sequence>
<keyword evidence="6" id="KW-1185">Reference proteome</keyword>
<dbReference type="InterPro" id="IPR017969">
    <property type="entry name" value="Heavy-metal-associated_CS"/>
</dbReference>
<organism evidence="5 6">
    <name type="scientific">Microthlaspi erraticum</name>
    <dbReference type="NCBI Taxonomy" id="1685480"/>
    <lineage>
        <taxon>Eukaryota</taxon>
        <taxon>Viridiplantae</taxon>
        <taxon>Streptophyta</taxon>
        <taxon>Embryophyta</taxon>
        <taxon>Tracheophyta</taxon>
        <taxon>Spermatophyta</taxon>
        <taxon>Magnoliopsida</taxon>
        <taxon>eudicotyledons</taxon>
        <taxon>Gunneridae</taxon>
        <taxon>Pentapetalae</taxon>
        <taxon>rosids</taxon>
        <taxon>malvids</taxon>
        <taxon>Brassicales</taxon>
        <taxon>Brassicaceae</taxon>
        <taxon>Coluteocarpeae</taxon>
        <taxon>Microthlaspi</taxon>
    </lineage>
</organism>
<evidence type="ECO:0000256" key="2">
    <source>
        <dbReference type="SAM" id="MobiDB-lite"/>
    </source>
</evidence>
<evidence type="ECO:0000256" key="1">
    <source>
        <dbReference type="ARBA" id="ARBA00022723"/>
    </source>
</evidence>
<dbReference type="Gene3D" id="3.30.70.100">
    <property type="match status" value="1"/>
</dbReference>
<reference evidence="5 6" key="1">
    <citation type="submission" date="2020-01" db="EMBL/GenBank/DDBJ databases">
        <authorList>
            <person name="Mishra B."/>
        </authorList>
    </citation>
    <scope>NUCLEOTIDE SEQUENCE [LARGE SCALE GENOMIC DNA]</scope>
</reference>
<accession>A0A6D2JDH6</accession>
<dbReference type="FunFam" id="3.30.70.100:FF:000047">
    <property type="entry name" value="Copper-transporting ATPase PAA1, chloroplastic"/>
    <property type="match status" value="1"/>
</dbReference>
<name>A0A6D2JDH6_9BRAS</name>
<proteinExistence type="predicted"/>
<dbReference type="EMBL" id="CACVBM020001181">
    <property type="protein sequence ID" value="CAA7037738.1"/>
    <property type="molecule type" value="Genomic_DNA"/>
</dbReference>
<evidence type="ECO:0000259" key="3">
    <source>
        <dbReference type="PROSITE" id="PS50846"/>
    </source>
</evidence>
<dbReference type="Proteomes" id="UP000467841">
    <property type="component" value="Unassembled WGS sequence"/>
</dbReference>
<dbReference type="PROSITE" id="PS50846">
    <property type="entry name" value="HMA_2"/>
    <property type="match status" value="1"/>
</dbReference>
<dbReference type="CDD" id="cd00371">
    <property type="entry name" value="HMA"/>
    <property type="match status" value="1"/>
</dbReference>
<evidence type="ECO:0000313" key="5">
    <source>
        <dbReference type="EMBL" id="CAA7037738.1"/>
    </source>
</evidence>
<keyword evidence="1" id="KW-0479">Metal-binding</keyword>